<evidence type="ECO:0000313" key="2">
    <source>
        <dbReference type="Proteomes" id="UP000821845"/>
    </source>
</evidence>
<evidence type="ECO:0000313" key="1">
    <source>
        <dbReference type="EMBL" id="KAH6942851.1"/>
    </source>
</evidence>
<comment type="caution">
    <text evidence="1">The sequence shown here is derived from an EMBL/GenBank/DDBJ whole genome shotgun (WGS) entry which is preliminary data.</text>
</comment>
<gene>
    <name evidence="1" type="ORF">HPB50_011067</name>
</gene>
<accession>A0ACB7T9C1</accession>
<proteinExistence type="predicted"/>
<sequence length="196" mass="21690">MTSPLLYFMQLLLVRATSTADASSKPVDFTDSAPIYLGDCAEEASLVLNFWTLPPSSTDAFISSPASRHSFSGCVGWPPVTAMTNPLLYFMQVSNKHSSVKTSDPYFIQLKCPTSLCMCYLHVRNTVLSLLKLCGDIESNPGPSTEQLLKELLERQKTMHKRFDAIESKLKKVETSVSSLKELSTKVASLKKLCKD</sequence>
<dbReference type="Proteomes" id="UP000821845">
    <property type="component" value="Chromosome 10"/>
</dbReference>
<reference evidence="1" key="1">
    <citation type="submission" date="2020-05" db="EMBL/GenBank/DDBJ databases">
        <title>Large-scale comparative analyses of tick genomes elucidate their genetic diversity and vector capacities.</title>
        <authorList>
            <person name="Jia N."/>
            <person name="Wang J."/>
            <person name="Shi W."/>
            <person name="Du L."/>
            <person name="Sun Y."/>
            <person name="Zhan W."/>
            <person name="Jiang J."/>
            <person name="Wang Q."/>
            <person name="Zhang B."/>
            <person name="Ji P."/>
            <person name="Sakyi L.B."/>
            <person name="Cui X."/>
            <person name="Yuan T."/>
            <person name="Jiang B."/>
            <person name="Yang W."/>
            <person name="Lam T.T.-Y."/>
            <person name="Chang Q."/>
            <person name="Ding S."/>
            <person name="Wang X."/>
            <person name="Zhu J."/>
            <person name="Ruan X."/>
            <person name="Zhao L."/>
            <person name="Wei J."/>
            <person name="Que T."/>
            <person name="Du C."/>
            <person name="Cheng J."/>
            <person name="Dai P."/>
            <person name="Han X."/>
            <person name="Huang E."/>
            <person name="Gao Y."/>
            <person name="Liu J."/>
            <person name="Shao H."/>
            <person name="Ye R."/>
            <person name="Li L."/>
            <person name="Wei W."/>
            <person name="Wang X."/>
            <person name="Wang C."/>
            <person name="Yang T."/>
            <person name="Huo Q."/>
            <person name="Li W."/>
            <person name="Guo W."/>
            <person name="Chen H."/>
            <person name="Zhou L."/>
            <person name="Ni X."/>
            <person name="Tian J."/>
            <person name="Zhou Y."/>
            <person name="Sheng Y."/>
            <person name="Liu T."/>
            <person name="Pan Y."/>
            <person name="Xia L."/>
            <person name="Li J."/>
            <person name="Zhao F."/>
            <person name="Cao W."/>
        </authorList>
    </citation>
    <scope>NUCLEOTIDE SEQUENCE</scope>
    <source>
        <strain evidence="1">Hyas-2018</strain>
    </source>
</reference>
<keyword evidence="2" id="KW-1185">Reference proteome</keyword>
<dbReference type="EMBL" id="CM023490">
    <property type="protein sequence ID" value="KAH6942851.1"/>
    <property type="molecule type" value="Genomic_DNA"/>
</dbReference>
<name>A0ACB7T9C1_HYAAI</name>
<organism evidence="1 2">
    <name type="scientific">Hyalomma asiaticum</name>
    <name type="common">Tick</name>
    <dbReference type="NCBI Taxonomy" id="266040"/>
    <lineage>
        <taxon>Eukaryota</taxon>
        <taxon>Metazoa</taxon>
        <taxon>Ecdysozoa</taxon>
        <taxon>Arthropoda</taxon>
        <taxon>Chelicerata</taxon>
        <taxon>Arachnida</taxon>
        <taxon>Acari</taxon>
        <taxon>Parasitiformes</taxon>
        <taxon>Ixodida</taxon>
        <taxon>Ixodoidea</taxon>
        <taxon>Ixodidae</taxon>
        <taxon>Hyalomminae</taxon>
        <taxon>Hyalomma</taxon>
    </lineage>
</organism>
<protein>
    <submittedName>
        <fullName evidence="1">Uncharacterized protein</fullName>
    </submittedName>
</protein>